<feature type="domain" description="ELM2" evidence="10">
    <location>
        <begin position="129"/>
        <end position="224"/>
    </location>
</feature>
<evidence type="ECO:0000259" key="9">
    <source>
        <dbReference type="PROSITE" id="PS50195"/>
    </source>
</evidence>
<dbReference type="PROSITE" id="PS50195">
    <property type="entry name" value="PX"/>
    <property type="match status" value="1"/>
</dbReference>
<gene>
    <name evidence="12" type="ORF">OVN521_LOCUS5612</name>
    <name evidence="13" type="ORF">UXM345_LOCUS14525</name>
</gene>
<evidence type="ECO:0000259" key="10">
    <source>
        <dbReference type="PROSITE" id="PS51156"/>
    </source>
</evidence>
<evidence type="ECO:0000256" key="3">
    <source>
        <dbReference type="ARBA" id="ARBA00022737"/>
    </source>
</evidence>
<evidence type="ECO:0000256" key="5">
    <source>
        <dbReference type="ARBA" id="ARBA00022833"/>
    </source>
</evidence>
<keyword evidence="3" id="KW-0677">Repeat</keyword>
<dbReference type="PROSITE" id="PS51156">
    <property type="entry name" value="ELM2"/>
    <property type="match status" value="1"/>
</dbReference>
<proteinExistence type="predicted"/>
<dbReference type="InterPro" id="IPR001611">
    <property type="entry name" value="Leu-rich_rpt"/>
</dbReference>
<feature type="compositionally biased region" description="Acidic residues" evidence="8">
    <location>
        <begin position="10"/>
        <end position="47"/>
    </location>
</feature>
<dbReference type="InterPro" id="IPR001005">
    <property type="entry name" value="SANT/Myb"/>
</dbReference>
<evidence type="ECO:0000313" key="12">
    <source>
        <dbReference type="EMBL" id="CAF3830395.1"/>
    </source>
</evidence>
<keyword evidence="6" id="KW-0238">DNA-binding</keyword>
<accession>A0A819D4C5</accession>
<dbReference type="PROSITE" id="PS51450">
    <property type="entry name" value="LRR"/>
    <property type="match status" value="3"/>
</dbReference>
<dbReference type="SUPFAM" id="SSF46689">
    <property type="entry name" value="Homeodomain-like"/>
    <property type="match status" value="1"/>
</dbReference>
<name>A0A819D4C5_9BILA</name>
<dbReference type="InterPro" id="IPR036871">
    <property type="entry name" value="PX_dom_sf"/>
</dbReference>
<sequence>MASSSTDPSAADDDDYQVRYEDEEYDDERTIEEEEQLGSDDEEDELDNLQADADLPLNELLKLYGQNASHVHNKPPDEDDNESSSSSEDVNKSDRRPQLHHFLQANGHLLAENDDDNDSDDSFEPEIAKFIKVGEEYQAVVEVEAEFNSINGKKDDREGTMDIPVDEHLWSPSSVNNEDDEKIDMYLKAIRNEYSFADVEISLQTLFNCQMDTESALVKLRQLPVKTIYTYCEWTLDEIQHLEEGLREYGKNFHKIALYKCQNRSVREIIHYYYQWKKSERFHSFIEEQQRLSAIISVTDMIERLIEEQDQQLCTAVNVINSTNSSSMLSSDHKRNSPNSSISIVYQQETTATKRPFDQVENDIEPPSKKSTLNTNNSPKATICKINLMALWLTSSQLGIRREIQITNFHTDQKFTEYTIEIFLDDIKWHVKKRYSEFVEFHEELIKQIPSIDAKSLPPKKILNNNSLDFIHRRRLALDNYLKYLFQFFTANSMQLPECFVKFLDFHLYEIHGIVRKLAKELFLNGEILLSTTGKKAFSISPLQMHAITRRIKLAEPPCDSNDPVKDLSHVFDFLCHVKYVQIVGSPDSFGTSTIKTQFLSFDVSFFKSVEELELDCVQMNQITGIDNLKKTVRRLSIHRSLASIREIALSSLTEIPPSSNEWLISTWKFVTHLDLSKNSLHLLDESLKLFCKTETLDLSYNLLETTIDHLQHLHFLQNLNLSNNRLHDVSDFNARVGNIRSLDLSCNELITTDGLSRLYSLITLNLSSNKLDSIKNIESLGSLPCLENVSLKNNPLTRIVDYRIRIFAVFHNRAKDVWLDGQMPDQRELDRAAVISAMTRAKQNEAAQATMLVKKVLSPTKPIPLSSSLLRQKSNADMKSMHVASSCPSNLLIIEKQPDVVLDTTSSNTTLSTDETNIS</sequence>
<dbReference type="GO" id="GO:0008270">
    <property type="term" value="F:zinc ion binding"/>
    <property type="evidence" value="ECO:0007669"/>
    <property type="project" value="UniProtKB-KW"/>
</dbReference>
<dbReference type="Gene3D" id="1.10.10.60">
    <property type="entry name" value="Homeodomain-like"/>
    <property type="match status" value="1"/>
</dbReference>
<dbReference type="SMART" id="SM00717">
    <property type="entry name" value="SANT"/>
    <property type="match status" value="1"/>
</dbReference>
<dbReference type="SUPFAM" id="SSF64268">
    <property type="entry name" value="PX domain"/>
    <property type="match status" value="1"/>
</dbReference>
<evidence type="ECO:0000256" key="2">
    <source>
        <dbReference type="ARBA" id="ARBA00022723"/>
    </source>
</evidence>
<comment type="caution">
    <text evidence="12">The sequence shown here is derived from an EMBL/GenBank/DDBJ whole genome shotgun (WGS) entry which is preliminary data.</text>
</comment>
<dbReference type="GO" id="GO:0005634">
    <property type="term" value="C:nucleus"/>
    <property type="evidence" value="ECO:0007669"/>
    <property type="project" value="UniProtKB-ARBA"/>
</dbReference>
<protein>
    <submittedName>
        <fullName evidence="12">Uncharacterized protein</fullName>
    </submittedName>
</protein>
<feature type="domain" description="SANT" evidence="11">
    <location>
        <begin position="233"/>
        <end position="281"/>
    </location>
</feature>
<feature type="region of interest" description="Disordered" evidence="8">
    <location>
        <begin position="1"/>
        <end position="95"/>
    </location>
</feature>
<dbReference type="Pfam" id="PF00249">
    <property type="entry name" value="Myb_DNA-binding"/>
    <property type="match status" value="1"/>
</dbReference>
<dbReference type="SUPFAM" id="SSF52058">
    <property type="entry name" value="L domain-like"/>
    <property type="match status" value="1"/>
</dbReference>
<keyword evidence="4" id="KW-0863">Zinc-finger</keyword>
<dbReference type="InterPro" id="IPR000949">
    <property type="entry name" value="ELM2_dom"/>
</dbReference>
<keyword evidence="1" id="KW-0433">Leucine-rich repeat</keyword>
<dbReference type="Gene3D" id="3.80.10.10">
    <property type="entry name" value="Ribonuclease Inhibitor"/>
    <property type="match status" value="2"/>
</dbReference>
<evidence type="ECO:0000313" key="14">
    <source>
        <dbReference type="Proteomes" id="UP000663866"/>
    </source>
</evidence>
<evidence type="ECO:0000256" key="4">
    <source>
        <dbReference type="ARBA" id="ARBA00022771"/>
    </source>
</evidence>
<dbReference type="InterPro" id="IPR009057">
    <property type="entry name" value="Homeodomain-like_sf"/>
</dbReference>
<dbReference type="Pfam" id="PF01448">
    <property type="entry name" value="ELM2"/>
    <property type="match status" value="1"/>
</dbReference>
<feature type="domain" description="PX" evidence="9">
    <location>
        <begin position="396"/>
        <end position="510"/>
    </location>
</feature>
<dbReference type="PROSITE" id="PS51293">
    <property type="entry name" value="SANT"/>
    <property type="match status" value="1"/>
</dbReference>
<keyword evidence="14" id="KW-1185">Reference proteome</keyword>
<dbReference type="Proteomes" id="UP000663866">
    <property type="component" value="Unassembled WGS sequence"/>
</dbReference>
<dbReference type="SMART" id="SM00312">
    <property type="entry name" value="PX"/>
    <property type="match status" value="1"/>
</dbReference>
<dbReference type="InterPro" id="IPR001683">
    <property type="entry name" value="PX_dom"/>
</dbReference>
<dbReference type="FunFam" id="1.10.10.60:FF:000012">
    <property type="entry name" value="Metastasis-associated 1 family, member 3"/>
    <property type="match status" value="1"/>
</dbReference>
<evidence type="ECO:0000256" key="8">
    <source>
        <dbReference type="SAM" id="MobiDB-lite"/>
    </source>
</evidence>
<keyword evidence="5" id="KW-0862">Zinc</keyword>
<dbReference type="EMBL" id="CAJOBF010001655">
    <property type="protein sequence ID" value="CAF3971785.1"/>
    <property type="molecule type" value="Genomic_DNA"/>
</dbReference>
<reference evidence="12" key="1">
    <citation type="submission" date="2021-02" db="EMBL/GenBank/DDBJ databases">
        <authorList>
            <person name="Nowell W R."/>
        </authorList>
    </citation>
    <scope>NUCLEOTIDE SEQUENCE</scope>
</reference>
<dbReference type="Pfam" id="PF00787">
    <property type="entry name" value="PX"/>
    <property type="match status" value="1"/>
</dbReference>
<dbReference type="Proteomes" id="UP000663842">
    <property type="component" value="Unassembled WGS sequence"/>
</dbReference>
<dbReference type="PANTHER" id="PTHR15454">
    <property type="entry name" value="NISCHARIN RELATED"/>
    <property type="match status" value="1"/>
</dbReference>
<evidence type="ECO:0000313" key="13">
    <source>
        <dbReference type="EMBL" id="CAF3971785.1"/>
    </source>
</evidence>
<evidence type="ECO:0000256" key="7">
    <source>
        <dbReference type="ARBA" id="ARBA00023242"/>
    </source>
</evidence>
<keyword evidence="7" id="KW-0539">Nucleus</keyword>
<dbReference type="GO" id="GO:0003677">
    <property type="term" value="F:DNA binding"/>
    <property type="evidence" value="ECO:0007669"/>
    <property type="project" value="UniProtKB-KW"/>
</dbReference>
<dbReference type="InterPro" id="IPR032675">
    <property type="entry name" value="LRR_dom_sf"/>
</dbReference>
<dbReference type="AlphaFoldDB" id="A0A819D4C5"/>
<dbReference type="PANTHER" id="PTHR15454:SF35">
    <property type="entry name" value="NISCHARIN"/>
    <property type="match status" value="1"/>
</dbReference>
<dbReference type="Gene3D" id="3.30.1520.10">
    <property type="entry name" value="Phox-like domain"/>
    <property type="match status" value="1"/>
</dbReference>
<evidence type="ECO:0000259" key="11">
    <source>
        <dbReference type="PROSITE" id="PS51293"/>
    </source>
</evidence>
<dbReference type="InterPro" id="IPR017884">
    <property type="entry name" value="SANT_dom"/>
</dbReference>
<dbReference type="GO" id="GO:0005737">
    <property type="term" value="C:cytoplasm"/>
    <property type="evidence" value="ECO:0007669"/>
    <property type="project" value="TreeGrafter"/>
</dbReference>
<evidence type="ECO:0000256" key="1">
    <source>
        <dbReference type="ARBA" id="ARBA00022614"/>
    </source>
</evidence>
<dbReference type="SMART" id="SM01189">
    <property type="entry name" value="ELM2"/>
    <property type="match status" value="1"/>
</dbReference>
<organism evidence="12 14">
    <name type="scientific">Rotaria magnacalcarata</name>
    <dbReference type="NCBI Taxonomy" id="392030"/>
    <lineage>
        <taxon>Eukaryota</taxon>
        <taxon>Metazoa</taxon>
        <taxon>Spiralia</taxon>
        <taxon>Gnathifera</taxon>
        <taxon>Rotifera</taxon>
        <taxon>Eurotatoria</taxon>
        <taxon>Bdelloidea</taxon>
        <taxon>Philodinida</taxon>
        <taxon>Philodinidae</taxon>
        <taxon>Rotaria</taxon>
    </lineage>
</organism>
<keyword evidence="2" id="KW-0479">Metal-binding</keyword>
<dbReference type="EMBL" id="CAJOBG010000565">
    <property type="protein sequence ID" value="CAF3830395.1"/>
    <property type="molecule type" value="Genomic_DNA"/>
</dbReference>
<dbReference type="GO" id="GO:0035091">
    <property type="term" value="F:phosphatidylinositol binding"/>
    <property type="evidence" value="ECO:0007669"/>
    <property type="project" value="InterPro"/>
</dbReference>
<evidence type="ECO:0000256" key="6">
    <source>
        <dbReference type="ARBA" id="ARBA00023125"/>
    </source>
</evidence>